<keyword evidence="5" id="KW-0997">Cell inner membrane</keyword>
<evidence type="ECO:0000313" key="13">
    <source>
        <dbReference type="Proteomes" id="UP000462066"/>
    </source>
</evidence>
<evidence type="ECO:0000256" key="9">
    <source>
        <dbReference type="ARBA" id="ARBA00023136"/>
    </source>
</evidence>
<dbReference type="GO" id="GO:0098797">
    <property type="term" value="C:plasma membrane protein complex"/>
    <property type="evidence" value="ECO:0007669"/>
    <property type="project" value="TreeGrafter"/>
</dbReference>
<dbReference type="InterPro" id="IPR051045">
    <property type="entry name" value="TonB-dependent_transducer"/>
</dbReference>
<evidence type="ECO:0000313" key="12">
    <source>
        <dbReference type="EMBL" id="KAF1688209.1"/>
    </source>
</evidence>
<feature type="region of interest" description="Disordered" evidence="10">
    <location>
        <begin position="169"/>
        <end position="188"/>
    </location>
</feature>
<dbReference type="NCBIfam" id="TIGR01352">
    <property type="entry name" value="tonB_Cterm"/>
    <property type="match status" value="1"/>
</dbReference>
<keyword evidence="4" id="KW-1003">Cell membrane</keyword>
<organism evidence="12 13">
    <name type="scientific">Pseudoxanthomonas broegbernensis</name>
    <dbReference type="NCBI Taxonomy" id="83619"/>
    <lineage>
        <taxon>Bacteria</taxon>
        <taxon>Pseudomonadati</taxon>
        <taxon>Pseudomonadota</taxon>
        <taxon>Gammaproteobacteria</taxon>
        <taxon>Lysobacterales</taxon>
        <taxon>Lysobacteraceae</taxon>
        <taxon>Pseudoxanthomonas</taxon>
    </lineage>
</organism>
<feature type="region of interest" description="Disordered" evidence="10">
    <location>
        <begin position="29"/>
        <end position="108"/>
    </location>
</feature>
<evidence type="ECO:0000256" key="6">
    <source>
        <dbReference type="ARBA" id="ARBA00022692"/>
    </source>
</evidence>
<keyword evidence="6" id="KW-0812">Transmembrane</keyword>
<protein>
    <submittedName>
        <fullName evidence="12">Energy transducer TonB</fullName>
    </submittedName>
</protein>
<evidence type="ECO:0000256" key="4">
    <source>
        <dbReference type="ARBA" id="ARBA00022475"/>
    </source>
</evidence>
<dbReference type="GO" id="GO:0031992">
    <property type="term" value="F:energy transducer activity"/>
    <property type="evidence" value="ECO:0007669"/>
    <property type="project" value="TreeGrafter"/>
</dbReference>
<dbReference type="EMBL" id="MWIP01000001">
    <property type="protein sequence ID" value="KAF1688209.1"/>
    <property type="molecule type" value="Genomic_DNA"/>
</dbReference>
<dbReference type="GO" id="GO:0015031">
    <property type="term" value="P:protein transport"/>
    <property type="evidence" value="ECO:0007669"/>
    <property type="project" value="UniProtKB-KW"/>
</dbReference>
<evidence type="ECO:0000256" key="7">
    <source>
        <dbReference type="ARBA" id="ARBA00022927"/>
    </source>
</evidence>
<dbReference type="InterPro" id="IPR037682">
    <property type="entry name" value="TonB_C"/>
</dbReference>
<dbReference type="InterPro" id="IPR006260">
    <property type="entry name" value="TonB/TolA_C"/>
</dbReference>
<keyword evidence="9" id="KW-0472">Membrane</keyword>
<proteinExistence type="inferred from homology"/>
<name>A0A7V8GQG4_9GAMM</name>
<dbReference type="AlphaFoldDB" id="A0A7V8GQG4"/>
<keyword evidence="7" id="KW-0653">Protein transport</keyword>
<evidence type="ECO:0000256" key="5">
    <source>
        <dbReference type="ARBA" id="ARBA00022519"/>
    </source>
</evidence>
<comment type="similarity">
    <text evidence="2">Belongs to the TonB family.</text>
</comment>
<reference evidence="12 13" key="1">
    <citation type="submission" date="2017-10" db="EMBL/GenBank/DDBJ databases">
        <title>Whole genome sequencing of Pseudoxanthomonas broegbernensis DSM 12573(T).</title>
        <authorList>
            <person name="Kumar S."/>
            <person name="Bansal K."/>
            <person name="Kaur A."/>
            <person name="Patil P."/>
            <person name="Sharma S."/>
            <person name="Patil P.B."/>
        </authorList>
    </citation>
    <scope>NUCLEOTIDE SEQUENCE [LARGE SCALE GENOMIC DNA]</scope>
    <source>
        <strain evidence="12 13">DSM 12573</strain>
    </source>
</reference>
<feature type="compositionally biased region" description="Low complexity" evidence="10">
    <location>
        <begin position="29"/>
        <end position="41"/>
    </location>
</feature>
<keyword evidence="8" id="KW-1133">Transmembrane helix</keyword>
<evidence type="ECO:0000256" key="2">
    <source>
        <dbReference type="ARBA" id="ARBA00006555"/>
    </source>
</evidence>
<dbReference type="Pfam" id="PF03544">
    <property type="entry name" value="TonB_C"/>
    <property type="match status" value="1"/>
</dbReference>
<keyword evidence="13" id="KW-1185">Reference proteome</keyword>
<dbReference type="PROSITE" id="PS52015">
    <property type="entry name" value="TONB_CTD"/>
    <property type="match status" value="1"/>
</dbReference>
<dbReference type="SUPFAM" id="SSF74653">
    <property type="entry name" value="TolA/TonB C-terminal domain"/>
    <property type="match status" value="1"/>
</dbReference>
<evidence type="ECO:0000256" key="8">
    <source>
        <dbReference type="ARBA" id="ARBA00022989"/>
    </source>
</evidence>
<evidence type="ECO:0000256" key="1">
    <source>
        <dbReference type="ARBA" id="ARBA00004383"/>
    </source>
</evidence>
<dbReference type="PANTHER" id="PTHR33446">
    <property type="entry name" value="PROTEIN TONB-RELATED"/>
    <property type="match status" value="1"/>
</dbReference>
<dbReference type="Gene3D" id="3.30.1150.10">
    <property type="match status" value="1"/>
</dbReference>
<evidence type="ECO:0000256" key="3">
    <source>
        <dbReference type="ARBA" id="ARBA00022448"/>
    </source>
</evidence>
<evidence type="ECO:0000256" key="10">
    <source>
        <dbReference type="SAM" id="MobiDB-lite"/>
    </source>
</evidence>
<feature type="domain" description="TonB C-terminal" evidence="11">
    <location>
        <begin position="97"/>
        <end position="188"/>
    </location>
</feature>
<dbReference type="Proteomes" id="UP000462066">
    <property type="component" value="Unassembled WGS sequence"/>
</dbReference>
<dbReference type="PANTHER" id="PTHR33446:SF2">
    <property type="entry name" value="PROTEIN TONB"/>
    <property type="match status" value="1"/>
</dbReference>
<accession>A0A7V8GQG4</accession>
<comment type="caution">
    <text evidence="12">The sequence shown here is derived from an EMBL/GenBank/DDBJ whole genome shotgun (WGS) entry which is preliminary data.</text>
</comment>
<dbReference type="GO" id="GO:0055085">
    <property type="term" value="P:transmembrane transport"/>
    <property type="evidence" value="ECO:0007669"/>
    <property type="project" value="InterPro"/>
</dbReference>
<gene>
    <name evidence="12" type="ORF">B1992_00720</name>
</gene>
<evidence type="ECO:0000259" key="11">
    <source>
        <dbReference type="PROSITE" id="PS52015"/>
    </source>
</evidence>
<comment type="subcellular location">
    <subcellularLocation>
        <location evidence="1">Cell inner membrane</location>
        <topology evidence="1">Single-pass membrane protein</topology>
        <orientation evidence="1">Periplasmic side</orientation>
    </subcellularLocation>
</comment>
<keyword evidence="3" id="KW-0813">Transport</keyword>
<feature type="compositionally biased region" description="Low complexity" evidence="10">
    <location>
        <begin position="49"/>
        <end position="58"/>
    </location>
</feature>
<feature type="compositionally biased region" description="Pro residues" evidence="10">
    <location>
        <begin position="70"/>
        <end position="93"/>
    </location>
</feature>
<sequence>MAGYAFVLGLLLFVLVWLGARERAAAPAAQPVQPAAAQPAFDPLPGPAPAGAATPLPAYDTGARLVEEPAPAPPPMPGDAAPVLPPSIEPVPATPVAVQPARRLPDQPPPRYPAGALRRGESGTVVVQVEVGTDGHPASIRIERNSGSRDLDRAAVEAVARWRFEPARDAAGQPVPGSVSVPIDFKAQ</sequence>